<comment type="caution">
    <text evidence="2">The sequence shown here is derived from an EMBL/GenBank/DDBJ whole genome shotgun (WGS) entry which is preliminary data.</text>
</comment>
<organism evidence="2 3">
    <name type="scientific">Aeromicrobium halocynthiae</name>
    <dbReference type="NCBI Taxonomy" id="560557"/>
    <lineage>
        <taxon>Bacteria</taxon>
        <taxon>Bacillati</taxon>
        <taxon>Actinomycetota</taxon>
        <taxon>Actinomycetes</taxon>
        <taxon>Propionibacteriales</taxon>
        <taxon>Nocardioidaceae</taxon>
        <taxon>Aeromicrobium</taxon>
    </lineage>
</organism>
<name>A0ABN2VWZ1_9ACTN</name>
<proteinExistence type="predicted"/>
<dbReference type="InterPro" id="IPR025323">
    <property type="entry name" value="DUF4229"/>
</dbReference>
<evidence type="ECO:0000256" key="1">
    <source>
        <dbReference type="SAM" id="Phobius"/>
    </source>
</evidence>
<accession>A0ABN2VWZ1</accession>
<keyword evidence="3" id="KW-1185">Reference proteome</keyword>
<dbReference type="EMBL" id="BAAAPY010000003">
    <property type="protein sequence ID" value="GAA2075491.1"/>
    <property type="molecule type" value="Genomic_DNA"/>
</dbReference>
<gene>
    <name evidence="2" type="ORF">GCM10009821_13240</name>
</gene>
<evidence type="ECO:0008006" key="4">
    <source>
        <dbReference type="Google" id="ProtNLM"/>
    </source>
</evidence>
<protein>
    <recommendedName>
        <fullName evidence="4">DUF4229 domain-containing protein</fullName>
    </recommendedName>
</protein>
<keyword evidence="1" id="KW-0472">Membrane</keyword>
<evidence type="ECO:0000313" key="3">
    <source>
        <dbReference type="Proteomes" id="UP001501480"/>
    </source>
</evidence>
<dbReference type="Pfam" id="PF14012">
    <property type="entry name" value="DUF4229"/>
    <property type="match status" value="1"/>
</dbReference>
<sequence>MSLLAKFTLARVGIFLVTYVLMWGVGQFFLEWGQLTNLVILLLALFVSSIASLFLLADMRAQLAQRVQGRAERMNERVEESRRAEDVD</sequence>
<keyword evidence="1" id="KW-0812">Transmembrane</keyword>
<dbReference type="Proteomes" id="UP001501480">
    <property type="component" value="Unassembled WGS sequence"/>
</dbReference>
<keyword evidence="1" id="KW-1133">Transmembrane helix</keyword>
<dbReference type="RefSeq" id="WP_344326172.1">
    <property type="nucleotide sequence ID" value="NZ_BAAAPY010000003.1"/>
</dbReference>
<feature type="transmembrane region" description="Helical" evidence="1">
    <location>
        <begin position="36"/>
        <end position="56"/>
    </location>
</feature>
<evidence type="ECO:0000313" key="2">
    <source>
        <dbReference type="EMBL" id="GAA2075491.1"/>
    </source>
</evidence>
<reference evidence="2 3" key="1">
    <citation type="journal article" date="2019" name="Int. J. Syst. Evol. Microbiol.">
        <title>The Global Catalogue of Microorganisms (GCM) 10K type strain sequencing project: providing services to taxonomists for standard genome sequencing and annotation.</title>
        <authorList>
            <consortium name="The Broad Institute Genomics Platform"/>
            <consortium name="The Broad Institute Genome Sequencing Center for Infectious Disease"/>
            <person name="Wu L."/>
            <person name="Ma J."/>
        </authorList>
    </citation>
    <scope>NUCLEOTIDE SEQUENCE [LARGE SCALE GENOMIC DNA]</scope>
    <source>
        <strain evidence="2 3">JCM 15749</strain>
    </source>
</reference>
<feature type="transmembrane region" description="Helical" evidence="1">
    <location>
        <begin position="12"/>
        <end position="30"/>
    </location>
</feature>